<evidence type="ECO:0000256" key="4">
    <source>
        <dbReference type="ARBA" id="ARBA00023004"/>
    </source>
</evidence>
<evidence type="ECO:0000259" key="7">
    <source>
        <dbReference type="Pfam" id="PF00384"/>
    </source>
</evidence>
<evidence type="ECO:0000256" key="5">
    <source>
        <dbReference type="ARBA" id="ARBA00023014"/>
    </source>
</evidence>
<comment type="cofactor">
    <cofactor evidence="1">
        <name>Mo-bis(molybdopterin guanine dinucleotide)</name>
        <dbReference type="ChEBI" id="CHEBI:60539"/>
    </cofactor>
</comment>
<evidence type="ECO:0000259" key="8">
    <source>
        <dbReference type="Pfam" id="PF04879"/>
    </source>
</evidence>
<protein>
    <recommendedName>
        <fullName evidence="11">4Fe-4S Mo/W bis-MGD-type domain-containing protein</fullName>
    </recommendedName>
</protein>
<dbReference type="HOGENOM" id="CLU_1124072_0_0_4"/>
<dbReference type="Gene3D" id="3.40.228.10">
    <property type="entry name" value="Dimethylsulfoxide Reductase, domain 2"/>
    <property type="match status" value="1"/>
</dbReference>
<dbReference type="Pfam" id="PF04879">
    <property type="entry name" value="Molybdop_Fe4S4"/>
    <property type="match status" value="1"/>
</dbReference>
<keyword evidence="10" id="KW-1185">Reference proteome</keyword>
<evidence type="ECO:0000313" key="9">
    <source>
        <dbReference type="EMBL" id="EPD97886.1"/>
    </source>
</evidence>
<keyword evidence="5" id="KW-0411">Iron-sulfur</keyword>
<dbReference type="GO" id="GO:0046872">
    <property type="term" value="F:metal ion binding"/>
    <property type="evidence" value="ECO:0007669"/>
    <property type="project" value="UniProtKB-KW"/>
</dbReference>
<feature type="signal peptide" evidence="6">
    <location>
        <begin position="1"/>
        <end position="31"/>
    </location>
</feature>
<accession>S3BBM9</accession>
<feature type="chain" id="PRO_5004517725" description="4Fe-4S Mo/W bis-MGD-type domain-containing protein" evidence="6">
    <location>
        <begin position="32"/>
        <end position="247"/>
    </location>
</feature>
<dbReference type="CDD" id="cd00368">
    <property type="entry name" value="Molybdopterin-Binding"/>
    <property type="match status" value="1"/>
</dbReference>
<evidence type="ECO:0000313" key="10">
    <source>
        <dbReference type="Proteomes" id="UP000014400"/>
    </source>
</evidence>
<evidence type="ECO:0008006" key="11">
    <source>
        <dbReference type="Google" id="ProtNLM"/>
    </source>
</evidence>
<name>S3BBM9_9BURK</name>
<organism evidence="9 10">
    <name type="scientific">Sutterella wadsworthensis HGA0223</name>
    <dbReference type="NCBI Taxonomy" id="1203554"/>
    <lineage>
        <taxon>Bacteria</taxon>
        <taxon>Pseudomonadati</taxon>
        <taxon>Pseudomonadota</taxon>
        <taxon>Betaproteobacteria</taxon>
        <taxon>Burkholderiales</taxon>
        <taxon>Sutterellaceae</taxon>
        <taxon>Sutterella</taxon>
    </lineage>
</organism>
<comment type="caution">
    <text evidence="9">The sequence shown here is derived from an EMBL/GenBank/DDBJ whole genome shotgun (WGS) entry which is preliminary data.</text>
</comment>
<dbReference type="InterPro" id="IPR006311">
    <property type="entry name" value="TAT_signal"/>
</dbReference>
<dbReference type="PROSITE" id="PS51318">
    <property type="entry name" value="TAT"/>
    <property type="match status" value="1"/>
</dbReference>
<dbReference type="Gene3D" id="2.20.25.90">
    <property type="entry name" value="ADC-like domains"/>
    <property type="match status" value="1"/>
</dbReference>
<dbReference type="Pfam" id="PF00384">
    <property type="entry name" value="Molybdopterin"/>
    <property type="match status" value="1"/>
</dbReference>
<dbReference type="GO" id="GO:0016491">
    <property type="term" value="F:oxidoreductase activity"/>
    <property type="evidence" value="ECO:0007669"/>
    <property type="project" value="InterPro"/>
</dbReference>
<dbReference type="AlphaFoldDB" id="S3BBM9"/>
<dbReference type="GO" id="GO:0051536">
    <property type="term" value="F:iron-sulfur cluster binding"/>
    <property type="evidence" value="ECO:0007669"/>
    <property type="project" value="UniProtKB-KW"/>
</dbReference>
<dbReference type="SUPFAM" id="SSF53706">
    <property type="entry name" value="Formate dehydrogenase/DMSO reductase, domains 1-3"/>
    <property type="match status" value="1"/>
</dbReference>
<dbReference type="InterPro" id="IPR006963">
    <property type="entry name" value="Mopterin_OxRdtase_4Fe-4S_dom"/>
</dbReference>
<evidence type="ECO:0000256" key="6">
    <source>
        <dbReference type="SAM" id="SignalP"/>
    </source>
</evidence>
<dbReference type="STRING" id="1203554.HMPREF1476_02027"/>
<dbReference type="Proteomes" id="UP000014400">
    <property type="component" value="Unassembled WGS sequence"/>
</dbReference>
<feature type="domain" description="4Fe-4S Mo/W bis-MGD-type" evidence="8">
    <location>
        <begin position="47"/>
        <end position="96"/>
    </location>
</feature>
<keyword evidence="3" id="KW-0479">Metal-binding</keyword>
<gene>
    <name evidence="9" type="ORF">HMPREF1476_02027</name>
</gene>
<dbReference type="InterPro" id="IPR050612">
    <property type="entry name" value="Prok_Mopterin_Oxidored"/>
</dbReference>
<reference evidence="9 10" key="1">
    <citation type="submission" date="2013-04" db="EMBL/GenBank/DDBJ databases">
        <title>The Genome Sequence of Sutterella wadsworthensis HGA0223.</title>
        <authorList>
            <consortium name="The Broad Institute Genomics Platform"/>
            <person name="Earl A."/>
            <person name="Ward D."/>
            <person name="Feldgarden M."/>
            <person name="Gevers D."/>
            <person name="Schmidt T.M."/>
            <person name="Dover J."/>
            <person name="Dai D."/>
            <person name="Walker B."/>
            <person name="Young S."/>
            <person name="Zeng Q."/>
            <person name="Gargeya S."/>
            <person name="Fitzgerald M."/>
            <person name="Haas B."/>
            <person name="Abouelleil A."/>
            <person name="Allen A.W."/>
            <person name="Alvarado L."/>
            <person name="Arachchi H.M."/>
            <person name="Berlin A.M."/>
            <person name="Chapman S.B."/>
            <person name="Gainer-Dewar J."/>
            <person name="Goldberg J."/>
            <person name="Griggs A."/>
            <person name="Gujja S."/>
            <person name="Hansen M."/>
            <person name="Howarth C."/>
            <person name="Imamovic A."/>
            <person name="Ireland A."/>
            <person name="Larimer J."/>
            <person name="McCowan C."/>
            <person name="Murphy C."/>
            <person name="Pearson M."/>
            <person name="Poon T.W."/>
            <person name="Priest M."/>
            <person name="Roberts A."/>
            <person name="Saif S."/>
            <person name="Shea T."/>
            <person name="Sisk P."/>
            <person name="Sykes S."/>
            <person name="Wortman J."/>
            <person name="Nusbaum C."/>
            <person name="Birren B."/>
        </authorList>
    </citation>
    <scope>NUCLEOTIDE SEQUENCE [LARGE SCALE GENOMIC DNA]</scope>
    <source>
        <strain evidence="9 10">HGA0223</strain>
    </source>
</reference>
<evidence type="ECO:0000256" key="2">
    <source>
        <dbReference type="ARBA" id="ARBA00022505"/>
    </source>
</evidence>
<dbReference type="Gene3D" id="3.40.50.740">
    <property type="match status" value="1"/>
</dbReference>
<keyword evidence="6" id="KW-0732">Signal</keyword>
<proteinExistence type="predicted"/>
<evidence type="ECO:0000256" key="3">
    <source>
        <dbReference type="ARBA" id="ARBA00022723"/>
    </source>
</evidence>
<feature type="domain" description="Molybdopterin oxidoreductase" evidence="7">
    <location>
        <begin position="99"/>
        <end position="220"/>
    </location>
</feature>
<dbReference type="PANTHER" id="PTHR43742">
    <property type="entry name" value="TRIMETHYLAMINE-N-OXIDE REDUCTASE"/>
    <property type="match status" value="1"/>
</dbReference>
<dbReference type="InterPro" id="IPR006656">
    <property type="entry name" value="Mopterin_OxRdtase"/>
</dbReference>
<dbReference type="eggNOG" id="COG0243">
    <property type="taxonomic scope" value="Bacteria"/>
</dbReference>
<dbReference type="EMBL" id="ATCF01000030">
    <property type="protein sequence ID" value="EPD97886.1"/>
    <property type="molecule type" value="Genomic_DNA"/>
</dbReference>
<evidence type="ECO:0000256" key="1">
    <source>
        <dbReference type="ARBA" id="ARBA00001942"/>
    </source>
</evidence>
<dbReference type="PATRIC" id="fig|1203554.3.peg.2109"/>
<sequence>MTISVSRRAVLKGTGAGFAASLFMHTAPTLAAETQAHSGDSEWTGYTICDSCNHMPMCGITFHAKGNTVIHIENWKEHPNHFLCSKGIATLQRLYNPNRLLYPLKRTNPKGSDDPGWVRIGWDEAIKMIAANLNAVKAKYGADRVLFYCGDPKEPRPPVMRLARYFESPNYGCESSVACNLAYVHAEELSYGQEIAGGPSPKTKCVMIVGKNGSWASPHGFFRNLLAQKARGIKLIVSDIRRTKVAE</sequence>
<keyword evidence="2" id="KW-0500">Molybdenum</keyword>
<keyword evidence="4" id="KW-0408">Iron</keyword>